<dbReference type="WBParaSite" id="HPBE_0001027601-mRNA-1">
    <property type="protein sequence ID" value="HPBE_0001027601-mRNA-1"/>
    <property type="gene ID" value="HPBE_0001027601"/>
</dbReference>
<reference evidence="4" key="2">
    <citation type="submission" date="2019-09" db="UniProtKB">
        <authorList>
            <consortium name="WormBaseParasite"/>
        </authorList>
    </citation>
    <scope>IDENTIFICATION</scope>
</reference>
<name>A0A183FR49_HELPZ</name>
<evidence type="ECO:0000256" key="1">
    <source>
        <dbReference type="SAM" id="MobiDB-lite"/>
    </source>
</evidence>
<reference evidence="2 3" key="1">
    <citation type="submission" date="2018-11" db="EMBL/GenBank/DDBJ databases">
        <authorList>
            <consortium name="Pathogen Informatics"/>
        </authorList>
    </citation>
    <scope>NUCLEOTIDE SEQUENCE [LARGE SCALE GENOMIC DNA]</scope>
</reference>
<organism evidence="3 4">
    <name type="scientific">Heligmosomoides polygyrus</name>
    <name type="common">Parasitic roundworm</name>
    <dbReference type="NCBI Taxonomy" id="6339"/>
    <lineage>
        <taxon>Eukaryota</taxon>
        <taxon>Metazoa</taxon>
        <taxon>Ecdysozoa</taxon>
        <taxon>Nematoda</taxon>
        <taxon>Chromadorea</taxon>
        <taxon>Rhabditida</taxon>
        <taxon>Rhabditina</taxon>
        <taxon>Rhabditomorpha</taxon>
        <taxon>Strongyloidea</taxon>
        <taxon>Heligmosomidae</taxon>
        <taxon>Heligmosomoides</taxon>
    </lineage>
</organism>
<dbReference type="Proteomes" id="UP000050761">
    <property type="component" value="Unassembled WGS sequence"/>
</dbReference>
<protein>
    <submittedName>
        <fullName evidence="2 4">Uncharacterized protein</fullName>
    </submittedName>
</protein>
<gene>
    <name evidence="2" type="ORF">HPBE_LOCUS10277</name>
</gene>
<evidence type="ECO:0000313" key="3">
    <source>
        <dbReference type="Proteomes" id="UP000050761"/>
    </source>
</evidence>
<proteinExistence type="predicted"/>
<evidence type="ECO:0000313" key="4">
    <source>
        <dbReference type="WBParaSite" id="HPBE_0001027601-mRNA-1"/>
    </source>
</evidence>
<dbReference type="EMBL" id="UZAH01026709">
    <property type="protein sequence ID" value="VDO84448.1"/>
    <property type="molecule type" value="Genomic_DNA"/>
</dbReference>
<feature type="region of interest" description="Disordered" evidence="1">
    <location>
        <begin position="126"/>
        <end position="150"/>
    </location>
</feature>
<feature type="compositionally biased region" description="Low complexity" evidence="1">
    <location>
        <begin position="82"/>
        <end position="91"/>
    </location>
</feature>
<accession>A0A183FR49</accession>
<keyword evidence="3" id="KW-1185">Reference proteome</keyword>
<dbReference type="AlphaFoldDB" id="A0A183FR49"/>
<feature type="compositionally biased region" description="Polar residues" evidence="1">
    <location>
        <begin position="136"/>
        <end position="150"/>
    </location>
</feature>
<feature type="region of interest" description="Disordered" evidence="1">
    <location>
        <begin position="71"/>
        <end position="91"/>
    </location>
</feature>
<sequence length="184" mass="20211">MPELLSPESEHFRCALLPQRITKKTLHLMDLIDGLLIPGISTGSDGTRGTEAEVDETLLLMIVVVAAAASEGPPSSDQAANAVRPTTTTTATVWRTSSPRSATRRVMTRLIDRIEDEVVVVVEEEEHEHEEARCPSQPTSTAIRTPQVPTSGWRAAPAPFLDPVEYNVTVVRISHVYHSASHRW</sequence>
<accession>A0A3P8C8F9</accession>
<evidence type="ECO:0000313" key="2">
    <source>
        <dbReference type="EMBL" id="VDO84448.1"/>
    </source>
</evidence>